<dbReference type="InterPro" id="IPR056714">
    <property type="entry name" value="DUF7812"/>
</dbReference>
<dbReference type="PANTHER" id="PTHR36786:SF1">
    <property type="entry name" value="2-ISOPROPYLMALATE SYNTHASE"/>
    <property type="match status" value="1"/>
</dbReference>
<accession>A0AAV3QUX9</accession>
<sequence>MDSVDSCCIFEIILSNLQTPQGIKVLDLKKLYALLVSVTKDLQSSRDWSFDGLEVEIDLGLNVKLGTICSLSNLLFAELSVKFNKFFSRLDDVSTCDEFDEEVDFLLLLLRCCLVLLLILEPLIRLEKGQNLLGLLRKLCSVNIIRGTDTERIVFEKSASHACQMTSDDSKISSLENFDAGVEFLELTTSRLSFISALLEVFIDELMVHDKLLEYFHLIDTAAPRGENQFAPNMGAIGILVEVVCCHFSLSLSDPKSYEDAVNRLFLVNGGQRKHPSRPPEVRLATAASLFLTLINLRAPRYILGHMVPLVSEACSRMMHLGSIHGNHNLLNCILTIYETSVTLYCEQISILQIGSPSSNAGVFCSKEEGKSQHSFESYVPPIRKQKMDDHMRMLDKSSDGILQNIIVGTKSELENSATKYVKECQTIRHMSFPNESTEILSNIILRASDGFGDMKVKSFQPLSLFDVYFISSLLKLMGTSLHLAILCLVRDDSGSCRSLEEIISCKEYDIILGVTSCFEKYSIHLPVLQQLADCMETVSLRHKGSRMMFITFLGLLSLAFNSGVDCLVKGCLLTIMATLNLFASDKDNIEFIDALHQLVDWTSEEMSRSLSLVKLQDSPVDCTSSWVVALKFQKFWTRHSRVVDSLPIDAMGREDRSSQALVVSPFSCGDDNIETEEETEKTTSGEIFANCILQHQKPTSSKLSNFDDLVDFIECEKGKDYSSWLKDRQRLYKSKWKKRKELMWEKKKKSWKQVRGKTVKELMFDIDALNQPSIYHNQPGKSEM</sequence>
<evidence type="ECO:0000313" key="3">
    <source>
        <dbReference type="Proteomes" id="UP001454036"/>
    </source>
</evidence>
<dbReference type="AlphaFoldDB" id="A0AAV3QUX9"/>
<evidence type="ECO:0000259" key="1">
    <source>
        <dbReference type="Pfam" id="PF25104"/>
    </source>
</evidence>
<dbReference type="PANTHER" id="PTHR36786">
    <property type="entry name" value="2-ISOPROPYLMALATE SYNTHASE"/>
    <property type="match status" value="1"/>
</dbReference>
<comment type="caution">
    <text evidence="2">The sequence shown here is derived from an EMBL/GenBank/DDBJ whole genome shotgun (WGS) entry which is preliminary data.</text>
</comment>
<dbReference type="Pfam" id="PF25104">
    <property type="entry name" value="DUF7812"/>
    <property type="match status" value="1"/>
</dbReference>
<gene>
    <name evidence="2" type="ORF">LIER_22385</name>
</gene>
<feature type="domain" description="DUF7812" evidence="1">
    <location>
        <begin position="108"/>
        <end position="591"/>
    </location>
</feature>
<organism evidence="2 3">
    <name type="scientific">Lithospermum erythrorhizon</name>
    <name type="common">Purple gromwell</name>
    <name type="synonym">Lithospermum officinale var. erythrorhizon</name>
    <dbReference type="NCBI Taxonomy" id="34254"/>
    <lineage>
        <taxon>Eukaryota</taxon>
        <taxon>Viridiplantae</taxon>
        <taxon>Streptophyta</taxon>
        <taxon>Embryophyta</taxon>
        <taxon>Tracheophyta</taxon>
        <taxon>Spermatophyta</taxon>
        <taxon>Magnoliopsida</taxon>
        <taxon>eudicotyledons</taxon>
        <taxon>Gunneridae</taxon>
        <taxon>Pentapetalae</taxon>
        <taxon>asterids</taxon>
        <taxon>lamiids</taxon>
        <taxon>Boraginales</taxon>
        <taxon>Boraginaceae</taxon>
        <taxon>Boraginoideae</taxon>
        <taxon>Lithospermeae</taxon>
        <taxon>Lithospermum</taxon>
    </lineage>
</organism>
<dbReference type="Proteomes" id="UP001454036">
    <property type="component" value="Unassembled WGS sequence"/>
</dbReference>
<evidence type="ECO:0000313" key="2">
    <source>
        <dbReference type="EMBL" id="GAA0167454.1"/>
    </source>
</evidence>
<reference evidence="2 3" key="1">
    <citation type="submission" date="2024-01" db="EMBL/GenBank/DDBJ databases">
        <title>The complete chloroplast genome sequence of Lithospermum erythrorhizon: insights into the phylogenetic relationship among Boraginaceae species and the maternal lineages of purple gromwells.</title>
        <authorList>
            <person name="Okada T."/>
            <person name="Watanabe K."/>
        </authorList>
    </citation>
    <scope>NUCLEOTIDE SEQUENCE [LARGE SCALE GENOMIC DNA]</scope>
</reference>
<keyword evidence="3" id="KW-1185">Reference proteome</keyword>
<protein>
    <recommendedName>
        <fullName evidence="1">DUF7812 domain-containing protein</fullName>
    </recommendedName>
</protein>
<dbReference type="EMBL" id="BAABME010006102">
    <property type="protein sequence ID" value="GAA0167454.1"/>
    <property type="molecule type" value="Genomic_DNA"/>
</dbReference>
<name>A0AAV3QUX9_LITER</name>
<proteinExistence type="predicted"/>